<evidence type="ECO:0000313" key="1">
    <source>
        <dbReference type="EMBL" id="EED20935.1"/>
    </source>
</evidence>
<dbReference type="OrthoDB" id="4062651at2759"/>
<dbReference type="EMBL" id="EQ962653">
    <property type="protein sequence ID" value="EED20935.1"/>
    <property type="molecule type" value="Genomic_DNA"/>
</dbReference>
<dbReference type="Proteomes" id="UP000001745">
    <property type="component" value="Unassembled WGS sequence"/>
</dbReference>
<dbReference type="RefSeq" id="XP_002477898.1">
    <property type="nucleotide sequence ID" value="XM_002477853.1"/>
</dbReference>
<protein>
    <submittedName>
        <fullName evidence="1">Uncharacterized protein</fullName>
    </submittedName>
</protein>
<dbReference type="HOGENOM" id="CLU_180909_0_0_1"/>
<accession>B8M003</accession>
<organism evidence="1 2">
    <name type="scientific">Talaromyces stipitatus (strain ATCC 10500 / CBS 375.48 / QM 6759 / NRRL 1006)</name>
    <name type="common">Penicillium stipitatum</name>
    <dbReference type="NCBI Taxonomy" id="441959"/>
    <lineage>
        <taxon>Eukaryota</taxon>
        <taxon>Fungi</taxon>
        <taxon>Dikarya</taxon>
        <taxon>Ascomycota</taxon>
        <taxon>Pezizomycotina</taxon>
        <taxon>Eurotiomycetes</taxon>
        <taxon>Eurotiomycetidae</taxon>
        <taxon>Eurotiales</taxon>
        <taxon>Trichocomaceae</taxon>
        <taxon>Talaromyces</taxon>
        <taxon>Talaromyces sect. Talaromyces</taxon>
    </lineage>
</organism>
<dbReference type="PhylomeDB" id="B8M003"/>
<dbReference type="AlphaFoldDB" id="B8M003"/>
<sequence>MELMEKKYEENGAAGVRDLQRWPMDSDAVEFLAVTTSASSVDELIKQPLIQKHQNSRQTLIGIARFALVTTTTFYSYP</sequence>
<dbReference type="OMA" id="MATIMMQ"/>
<dbReference type="GeneID" id="8104806"/>
<proteinExistence type="predicted"/>
<keyword evidence="2" id="KW-1185">Reference proteome</keyword>
<evidence type="ECO:0000313" key="2">
    <source>
        <dbReference type="Proteomes" id="UP000001745"/>
    </source>
</evidence>
<gene>
    <name evidence="1" type="ORF">TSTA_081680</name>
</gene>
<dbReference type="InParanoid" id="B8M003"/>
<name>B8M003_TALSN</name>
<reference evidence="2" key="1">
    <citation type="journal article" date="2015" name="Genome Announc.">
        <title>Genome sequence of the AIDS-associated pathogen Penicillium marneffei (ATCC18224) and its near taxonomic relative Talaromyces stipitatus (ATCC10500).</title>
        <authorList>
            <person name="Nierman W.C."/>
            <person name="Fedorova-Abrams N.D."/>
            <person name="Andrianopoulos A."/>
        </authorList>
    </citation>
    <scope>NUCLEOTIDE SEQUENCE [LARGE SCALE GENOMIC DNA]</scope>
    <source>
        <strain evidence="2">ATCC 10500 / CBS 375.48 / QM 6759 / NRRL 1006</strain>
    </source>
</reference>
<dbReference type="VEuPathDB" id="FungiDB:TSTA_081680"/>